<dbReference type="Gene3D" id="2.40.10.10">
    <property type="entry name" value="Trypsin-like serine proteases"/>
    <property type="match status" value="1"/>
</dbReference>
<evidence type="ECO:0000313" key="5">
    <source>
        <dbReference type="Proteomes" id="UP000207598"/>
    </source>
</evidence>
<dbReference type="InterPro" id="IPR043504">
    <property type="entry name" value="Peptidase_S1_PA_chymotrypsin"/>
</dbReference>
<sequence length="241" mass="25917">MRCWTLLLLLLMPAASLAQQDPDPVTEPRPIDEGLRDSYGAVGRVQRGSEQAPQICSGALVAPDLVLTAAHCTGTQHAGTDTARPRIAFEAGWDHGTTLAVREVDRIVRHPFYLLNLGERFRHDVALLHLAKPIHEIAPLPVARPRDDEHDFAFVGYSNAQPDVLTGGLSCPKRAFTSGLLLVGCMVKSGHSGSPLLSQRDQGQVIIGVLVASGGETGAIALQVNGWVIDMIDTLSRPDTR</sequence>
<dbReference type="OrthoDB" id="267336at2"/>
<gene>
    <name evidence="4" type="ORF">MAA8898_04340</name>
</gene>
<dbReference type="PROSITE" id="PS00134">
    <property type="entry name" value="TRYPSIN_HIS"/>
    <property type="match status" value="1"/>
</dbReference>
<dbReference type="InterPro" id="IPR001254">
    <property type="entry name" value="Trypsin_dom"/>
</dbReference>
<keyword evidence="5" id="KW-1185">Reference proteome</keyword>
<dbReference type="RefSeq" id="WP_094023086.1">
    <property type="nucleotide sequence ID" value="NZ_FXYF01000016.1"/>
</dbReference>
<dbReference type="GO" id="GO:0006508">
    <property type="term" value="P:proteolysis"/>
    <property type="evidence" value="ECO:0007669"/>
    <property type="project" value="InterPro"/>
</dbReference>
<feature type="signal peptide" evidence="2">
    <location>
        <begin position="1"/>
        <end position="18"/>
    </location>
</feature>
<dbReference type="SMART" id="SM00020">
    <property type="entry name" value="Tryp_SPc"/>
    <property type="match status" value="1"/>
</dbReference>
<dbReference type="PANTHER" id="PTHR15462">
    <property type="entry name" value="SERINE PROTEASE"/>
    <property type="match status" value="1"/>
</dbReference>
<reference evidence="4 5" key="1">
    <citation type="submission" date="2017-05" db="EMBL/GenBank/DDBJ databases">
        <authorList>
            <person name="Song R."/>
            <person name="Chenine A.L."/>
            <person name="Ruprecht R.M."/>
        </authorList>
    </citation>
    <scope>NUCLEOTIDE SEQUENCE [LARGE SCALE GENOMIC DNA]</scope>
    <source>
        <strain evidence="4 5">CECT 8898</strain>
    </source>
</reference>
<dbReference type="PRINTS" id="PR00722">
    <property type="entry name" value="CHYMOTRYPSIN"/>
</dbReference>
<feature type="chain" id="PRO_5012986221" evidence="2">
    <location>
        <begin position="19"/>
        <end position="241"/>
    </location>
</feature>
<accession>A0A238L586</accession>
<dbReference type="Pfam" id="PF13365">
    <property type="entry name" value="Trypsin_2"/>
    <property type="match status" value="1"/>
</dbReference>
<dbReference type="AlphaFoldDB" id="A0A238L586"/>
<feature type="domain" description="Peptidase S1" evidence="3">
    <location>
        <begin position="56"/>
        <end position="233"/>
    </location>
</feature>
<dbReference type="Proteomes" id="UP000207598">
    <property type="component" value="Unassembled WGS sequence"/>
</dbReference>
<evidence type="ECO:0000256" key="1">
    <source>
        <dbReference type="ARBA" id="ARBA00022729"/>
    </source>
</evidence>
<dbReference type="InterPro" id="IPR001314">
    <property type="entry name" value="Peptidase_S1A"/>
</dbReference>
<dbReference type="GO" id="GO:0004252">
    <property type="term" value="F:serine-type endopeptidase activity"/>
    <property type="evidence" value="ECO:0007669"/>
    <property type="project" value="InterPro"/>
</dbReference>
<dbReference type="SUPFAM" id="SSF50494">
    <property type="entry name" value="Trypsin-like serine proteases"/>
    <property type="match status" value="1"/>
</dbReference>
<dbReference type="PROSITE" id="PS50240">
    <property type="entry name" value="TRYPSIN_DOM"/>
    <property type="match status" value="1"/>
</dbReference>
<dbReference type="InterPro" id="IPR018114">
    <property type="entry name" value="TRYPSIN_HIS"/>
</dbReference>
<evidence type="ECO:0000313" key="4">
    <source>
        <dbReference type="EMBL" id="SMX49552.1"/>
    </source>
</evidence>
<dbReference type="InterPro" id="IPR050966">
    <property type="entry name" value="Glutamyl_endopeptidase"/>
</dbReference>
<name>A0A238L586_9RHOB</name>
<organism evidence="4 5">
    <name type="scientific">Maliponia aquimaris</name>
    <dbReference type="NCBI Taxonomy" id="1673631"/>
    <lineage>
        <taxon>Bacteria</taxon>
        <taxon>Pseudomonadati</taxon>
        <taxon>Pseudomonadota</taxon>
        <taxon>Alphaproteobacteria</taxon>
        <taxon>Rhodobacterales</taxon>
        <taxon>Paracoccaceae</taxon>
        <taxon>Maliponia</taxon>
    </lineage>
</organism>
<keyword evidence="1 2" id="KW-0732">Signal</keyword>
<evidence type="ECO:0000256" key="2">
    <source>
        <dbReference type="SAM" id="SignalP"/>
    </source>
</evidence>
<dbReference type="InterPro" id="IPR009003">
    <property type="entry name" value="Peptidase_S1_PA"/>
</dbReference>
<evidence type="ECO:0000259" key="3">
    <source>
        <dbReference type="PROSITE" id="PS50240"/>
    </source>
</evidence>
<protein>
    <submittedName>
        <fullName evidence="4">Trypsin</fullName>
    </submittedName>
</protein>
<proteinExistence type="predicted"/>
<dbReference type="EMBL" id="FXYF01000016">
    <property type="protein sequence ID" value="SMX49552.1"/>
    <property type="molecule type" value="Genomic_DNA"/>
</dbReference>
<dbReference type="PANTHER" id="PTHR15462:SF8">
    <property type="entry name" value="SERINE PROTEASE"/>
    <property type="match status" value="1"/>
</dbReference>